<dbReference type="SUPFAM" id="SSF56235">
    <property type="entry name" value="N-terminal nucleophile aminohydrolases (Ntn hydrolases)"/>
    <property type="match status" value="1"/>
</dbReference>
<evidence type="ECO:0000256" key="13">
    <source>
        <dbReference type="PIRSR" id="PIRSR600246-3"/>
    </source>
</evidence>
<dbReference type="Proteomes" id="UP000225706">
    <property type="component" value="Unassembled WGS sequence"/>
</dbReference>
<feature type="site" description="Cleavage; by autolysis" evidence="13">
    <location>
        <begin position="237"/>
        <end position="238"/>
    </location>
</feature>
<comment type="function">
    <text evidence="6">Cleaves the GlcNAc-Asn bond which joins oligosaccharides to the peptide of asparagine-linked glycoproteins.</text>
</comment>
<keyword evidence="2" id="KW-0645">Protease</keyword>
<gene>
    <name evidence="15" type="ORF">AWC38_SpisGene6709</name>
</gene>
<comment type="catalytic activity">
    <reaction evidence="5">
        <text>N(4)-(beta-N-acetyl-D-glucosaminyl)-L-asparagine + H2O = N-acetyl-beta-D-glucosaminylamine + L-aspartate + H(+)</text>
        <dbReference type="Rhea" id="RHEA:11544"/>
        <dbReference type="ChEBI" id="CHEBI:15377"/>
        <dbReference type="ChEBI" id="CHEBI:15378"/>
        <dbReference type="ChEBI" id="CHEBI:15947"/>
        <dbReference type="ChEBI" id="CHEBI:29991"/>
        <dbReference type="ChEBI" id="CHEBI:58080"/>
        <dbReference type="EC" id="3.5.1.26"/>
    </reaction>
</comment>
<dbReference type="GO" id="GO:0005764">
    <property type="term" value="C:lysosome"/>
    <property type="evidence" value="ECO:0007669"/>
    <property type="project" value="TreeGrafter"/>
</dbReference>
<dbReference type="GO" id="GO:0003948">
    <property type="term" value="F:N4-(beta-N-acetylglucosaminyl)-L-asparaginase activity"/>
    <property type="evidence" value="ECO:0007669"/>
    <property type="project" value="UniProtKB-EC"/>
</dbReference>
<evidence type="ECO:0000313" key="16">
    <source>
        <dbReference type="Proteomes" id="UP000225706"/>
    </source>
</evidence>
<reference evidence="16" key="1">
    <citation type="journal article" date="2017" name="bioRxiv">
        <title>Comparative analysis of the genomes of Stylophora pistillata and Acropora digitifera provides evidence for extensive differences between species of corals.</title>
        <authorList>
            <person name="Voolstra C.R."/>
            <person name="Li Y."/>
            <person name="Liew Y.J."/>
            <person name="Baumgarten S."/>
            <person name="Zoccola D."/>
            <person name="Flot J.-F."/>
            <person name="Tambutte S."/>
            <person name="Allemand D."/>
            <person name="Aranda M."/>
        </authorList>
    </citation>
    <scope>NUCLEOTIDE SEQUENCE [LARGE SCALE GENOMIC DNA]</scope>
</reference>
<dbReference type="PANTHER" id="PTHR10188:SF6">
    <property type="entry name" value="N(4)-(BETA-N-ACETYLGLUCOSAMINYL)-L-ASPARAGINASE"/>
    <property type="match status" value="1"/>
</dbReference>
<protein>
    <recommendedName>
        <fullName evidence="7">N(4)-(beta-N-acetylglucosaminyl)-L-asparaginase</fullName>
        <ecNumber evidence="7">3.5.1.26</ecNumber>
    </recommendedName>
    <alternativeName>
        <fullName evidence="9">Aspartylglucosaminidase</fullName>
    </alternativeName>
    <alternativeName>
        <fullName evidence="8">Glycosylasparaginase</fullName>
    </alternativeName>
    <alternativeName>
        <fullName evidence="10">N4-(N-acetyl-beta-glucosaminyl)-L-asparagine amidase</fullName>
    </alternativeName>
</protein>
<evidence type="ECO:0000256" key="10">
    <source>
        <dbReference type="ARBA" id="ARBA00080645"/>
    </source>
</evidence>
<dbReference type="EC" id="3.5.1.26" evidence="7"/>
<name>A0A2B4SJF1_STYPI</name>
<dbReference type="Pfam" id="PF01112">
    <property type="entry name" value="Asparaginase_2"/>
    <property type="match status" value="1"/>
</dbReference>
<dbReference type="InterPro" id="IPR000246">
    <property type="entry name" value="Peptidase_T2"/>
</dbReference>
<evidence type="ECO:0000256" key="14">
    <source>
        <dbReference type="SAM" id="MobiDB-lite"/>
    </source>
</evidence>
<keyword evidence="16" id="KW-1185">Reference proteome</keyword>
<dbReference type="Gene3D" id="3.60.20.30">
    <property type="entry name" value="(Glycosyl)asparaginase"/>
    <property type="match status" value="1"/>
</dbReference>
<proteinExistence type="inferred from homology"/>
<accession>A0A2B4SJF1</accession>
<keyword evidence="4" id="KW-0068">Autocatalytic cleavage</keyword>
<evidence type="ECO:0000256" key="8">
    <source>
        <dbReference type="ARBA" id="ARBA00078726"/>
    </source>
</evidence>
<evidence type="ECO:0000256" key="9">
    <source>
        <dbReference type="ARBA" id="ARBA00079301"/>
    </source>
</evidence>
<comment type="similarity">
    <text evidence="1">Belongs to the Ntn-hydrolase family.</text>
</comment>
<evidence type="ECO:0000256" key="5">
    <source>
        <dbReference type="ARBA" id="ARBA00050421"/>
    </source>
</evidence>
<dbReference type="GO" id="GO:0006508">
    <property type="term" value="P:proteolysis"/>
    <property type="evidence" value="ECO:0007669"/>
    <property type="project" value="UniProtKB-KW"/>
</dbReference>
<evidence type="ECO:0000313" key="15">
    <source>
        <dbReference type="EMBL" id="PFX28555.1"/>
    </source>
</evidence>
<evidence type="ECO:0000256" key="2">
    <source>
        <dbReference type="ARBA" id="ARBA00022670"/>
    </source>
</evidence>
<dbReference type="InterPro" id="IPR029055">
    <property type="entry name" value="Ntn_hydrolases_N"/>
</dbReference>
<evidence type="ECO:0000256" key="6">
    <source>
        <dbReference type="ARBA" id="ARBA00053295"/>
    </source>
</evidence>
<feature type="active site" description="Nucleophile" evidence="11">
    <location>
        <position position="238"/>
    </location>
</feature>
<dbReference type="CDD" id="cd04513">
    <property type="entry name" value="Glycosylasparaginase"/>
    <property type="match status" value="1"/>
</dbReference>
<keyword evidence="3" id="KW-0378">Hydrolase</keyword>
<organism evidence="15 16">
    <name type="scientific">Stylophora pistillata</name>
    <name type="common">Smooth cauliflower coral</name>
    <dbReference type="NCBI Taxonomy" id="50429"/>
    <lineage>
        <taxon>Eukaryota</taxon>
        <taxon>Metazoa</taxon>
        <taxon>Cnidaria</taxon>
        <taxon>Anthozoa</taxon>
        <taxon>Hexacorallia</taxon>
        <taxon>Scleractinia</taxon>
        <taxon>Astrocoeniina</taxon>
        <taxon>Pocilloporidae</taxon>
        <taxon>Stylophora</taxon>
    </lineage>
</organism>
<evidence type="ECO:0000256" key="1">
    <source>
        <dbReference type="ARBA" id="ARBA00010872"/>
    </source>
</evidence>
<feature type="binding site" evidence="12">
    <location>
        <begin position="266"/>
        <end position="269"/>
    </location>
    <ligand>
        <name>substrate</name>
    </ligand>
</feature>
<evidence type="ECO:0000256" key="3">
    <source>
        <dbReference type="ARBA" id="ARBA00022801"/>
    </source>
</evidence>
<dbReference type="EMBL" id="LSMT01000081">
    <property type="protein sequence ID" value="PFX28555.1"/>
    <property type="molecule type" value="Genomic_DNA"/>
</dbReference>
<evidence type="ECO:0000256" key="4">
    <source>
        <dbReference type="ARBA" id="ARBA00022813"/>
    </source>
</evidence>
<evidence type="ECO:0000256" key="11">
    <source>
        <dbReference type="PIRSR" id="PIRSR600246-1"/>
    </source>
</evidence>
<sequence>MQSVGASKLNDRWKTGSNKANMEEVSGRYCQVVVFVLFLLVEGQMFRYGDASTPKGLPIVINTWPFTNATAEAWHVISSDEGSALDAVESGCTVCEMEQCDGTVGFGGSPNEDGETTLDAMIMDGLTHNVGAVGCLKRVKRAISVARSVMEHTSETFLVGDDATQFAVQMGFKSEDLHTNHSWQMWKDWKKNNCQPNFWKDVVPDPDQSCGPYKPASRERKSLRPTSHSDIGRQNHDTIGMIVVDRVGNIAAGTSTNGANHKIPGRVGDSPIAGAGAYVDNEVGGAAATGDGDIMMRFLPSFQAVEFMRQGKSPTEAATMALTRIAKYYPKYSGGLVVVNKDGEFGAAAHGWTFFKYSVCNPQLGKVTVYSVQPINSTLV</sequence>
<dbReference type="STRING" id="50429.A0A2B4SJF1"/>
<evidence type="ECO:0000256" key="7">
    <source>
        <dbReference type="ARBA" id="ARBA00066729"/>
    </source>
</evidence>
<feature type="region of interest" description="Disordered" evidence="14">
    <location>
        <begin position="204"/>
        <end position="235"/>
    </location>
</feature>
<dbReference type="AlphaFoldDB" id="A0A2B4SJF1"/>
<feature type="binding site" evidence="12">
    <location>
        <begin position="289"/>
        <end position="292"/>
    </location>
    <ligand>
        <name>substrate</name>
    </ligand>
</feature>
<comment type="caution">
    <text evidence="15">The sequence shown here is derived from an EMBL/GenBank/DDBJ whole genome shotgun (WGS) entry which is preliminary data.</text>
</comment>
<dbReference type="PANTHER" id="PTHR10188">
    <property type="entry name" value="L-ASPARAGINASE"/>
    <property type="match status" value="1"/>
</dbReference>
<dbReference type="OrthoDB" id="188713at2759"/>
<dbReference type="GO" id="GO:0008233">
    <property type="term" value="F:peptidase activity"/>
    <property type="evidence" value="ECO:0007669"/>
    <property type="project" value="UniProtKB-KW"/>
</dbReference>
<dbReference type="FunFam" id="3.60.20.30:FF:000003">
    <property type="entry name" value="N(4)-(Beta-N-acetylglucosaminyl)-L-asparaginase isoform X1"/>
    <property type="match status" value="1"/>
</dbReference>
<evidence type="ECO:0000256" key="12">
    <source>
        <dbReference type="PIRSR" id="PIRSR600246-2"/>
    </source>
</evidence>